<comment type="caution">
    <text evidence="2">The sequence shown here is derived from an EMBL/GenBank/DDBJ whole genome shotgun (WGS) entry which is preliminary data.</text>
</comment>
<evidence type="ECO:0000256" key="1">
    <source>
        <dbReference type="SAM" id="MobiDB-lite"/>
    </source>
</evidence>
<dbReference type="EMBL" id="JAACXV010013764">
    <property type="protein sequence ID" value="KAF7272451.1"/>
    <property type="molecule type" value="Genomic_DNA"/>
</dbReference>
<dbReference type="AlphaFoldDB" id="A0A834I4H2"/>
<feature type="region of interest" description="Disordered" evidence="1">
    <location>
        <begin position="105"/>
        <end position="145"/>
    </location>
</feature>
<keyword evidence="3" id="KW-1185">Reference proteome</keyword>
<feature type="compositionally biased region" description="Polar residues" evidence="1">
    <location>
        <begin position="173"/>
        <end position="183"/>
    </location>
</feature>
<feature type="compositionally biased region" description="Basic and acidic residues" evidence="1">
    <location>
        <begin position="105"/>
        <end position="129"/>
    </location>
</feature>
<name>A0A834I4H2_RHYFE</name>
<evidence type="ECO:0000313" key="3">
    <source>
        <dbReference type="Proteomes" id="UP000625711"/>
    </source>
</evidence>
<reference evidence="2" key="1">
    <citation type="submission" date="2020-08" db="EMBL/GenBank/DDBJ databases">
        <title>Genome sequencing and assembly of the red palm weevil Rhynchophorus ferrugineus.</title>
        <authorList>
            <person name="Dias G.B."/>
            <person name="Bergman C.M."/>
            <person name="Manee M."/>
        </authorList>
    </citation>
    <scope>NUCLEOTIDE SEQUENCE</scope>
    <source>
        <strain evidence="2">AA-2017</strain>
        <tissue evidence="2">Whole larva</tissue>
    </source>
</reference>
<evidence type="ECO:0000313" key="2">
    <source>
        <dbReference type="EMBL" id="KAF7272451.1"/>
    </source>
</evidence>
<organism evidence="2 3">
    <name type="scientific">Rhynchophorus ferrugineus</name>
    <name type="common">Red palm weevil</name>
    <name type="synonym">Curculio ferrugineus</name>
    <dbReference type="NCBI Taxonomy" id="354439"/>
    <lineage>
        <taxon>Eukaryota</taxon>
        <taxon>Metazoa</taxon>
        <taxon>Ecdysozoa</taxon>
        <taxon>Arthropoda</taxon>
        <taxon>Hexapoda</taxon>
        <taxon>Insecta</taxon>
        <taxon>Pterygota</taxon>
        <taxon>Neoptera</taxon>
        <taxon>Endopterygota</taxon>
        <taxon>Coleoptera</taxon>
        <taxon>Polyphaga</taxon>
        <taxon>Cucujiformia</taxon>
        <taxon>Curculionidae</taxon>
        <taxon>Dryophthorinae</taxon>
        <taxon>Rhynchophorus</taxon>
    </lineage>
</organism>
<accession>A0A834I4H2</accession>
<feature type="region of interest" description="Disordered" evidence="1">
    <location>
        <begin position="159"/>
        <end position="183"/>
    </location>
</feature>
<proteinExistence type="predicted"/>
<sequence>MCVQLDNVVQYDDLARTVSILPCCQVNQALHLPIFDSGIPPLINRRSFGREIFVNSRYRTILIGHHQPPTAPPSFRIYPGPDGAEENPTSVAPHRESARYVLLGHESDSNEPREKHTGPFRQDSDKDGRQNVISTNGGTGGRLSRSNFTSHGLYWISPSAGELSLGSPDDFTAATSDAPTKKH</sequence>
<protein>
    <submittedName>
        <fullName evidence="2">Uncharacterized protein</fullName>
    </submittedName>
</protein>
<gene>
    <name evidence="2" type="ORF">GWI33_014750</name>
</gene>
<dbReference type="Proteomes" id="UP000625711">
    <property type="component" value="Unassembled WGS sequence"/>
</dbReference>